<dbReference type="EC" id="1.6.5.11" evidence="8"/>
<dbReference type="EMBL" id="JAIOIV010000074">
    <property type="protein sequence ID" value="MBZ0156392.1"/>
    <property type="molecule type" value="Genomic_DNA"/>
</dbReference>
<keyword evidence="4 7" id="KW-0408">Iron</keyword>
<feature type="binding site" evidence="7">
    <location>
        <position position="80"/>
    </location>
    <ligand>
        <name>[2Fe-2S] cluster</name>
        <dbReference type="ChEBI" id="CHEBI:190135"/>
    </ligand>
</feature>
<proteinExistence type="inferred from homology"/>
<dbReference type="InterPro" id="IPR002023">
    <property type="entry name" value="NuoE-like"/>
</dbReference>
<comment type="cofactor">
    <cofactor evidence="7">
        <name>[2Fe-2S] cluster</name>
        <dbReference type="ChEBI" id="CHEBI:190135"/>
    </cofactor>
    <text evidence="7">Binds 1 [2Fe-2S] cluster.</text>
</comment>
<keyword evidence="3 7" id="KW-0479">Metal-binding</keyword>
<protein>
    <submittedName>
        <fullName evidence="8">NADH-quinone oxidoreductase subunit NuoE</fullName>
        <ecNumber evidence="8">1.6.5.11</ecNumber>
    </submittedName>
</protein>
<dbReference type="Pfam" id="PF01257">
    <property type="entry name" value="2Fe-2S_thioredx"/>
    <property type="match status" value="1"/>
</dbReference>
<dbReference type="PANTHER" id="PTHR10371:SF3">
    <property type="entry name" value="NADH DEHYDROGENASE [UBIQUINONE] FLAVOPROTEIN 2, MITOCHONDRIAL"/>
    <property type="match status" value="1"/>
</dbReference>
<name>A0A953M1Q8_9BACT</name>
<evidence type="ECO:0000313" key="8">
    <source>
        <dbReference type="EMBL" id="MBZ0156392.1"/>
    </source>
</evidence>
<dbReference type="PIRSF" id="PIRSF000216">
    <property type="entry name" value="NADH_DH_24kDa"/>
    <property type="match status" value="1"/>
</dbReference>
<dbReference type="Gene3D" id="1.10.10.1590">
    <property type="entry name" value="NADH-quinone oxidoreductase subunit E"/>
    <property type="match status" value="1"/>
</dbReference>
<feature type="binding site" evidence="7">
    <location>
        <position position="85"/>
    </location>
    <ligand>
        <name>[2Fe-2S] cluster</name>
        <dbReference type="ChEBI" id="CHEBI:190135"/>
    </ligand>
</feature>
<dbReference type="GO" id="GO:0003954">
    <property type="term" value="F:NADH dehydrogenase activity"/>
    <property type="evidence" value="ECO:0007669"/>
    <property type="project" value="TreeGrafter"/>
</dbReference>
<comment type="caution">
    <text evidence="8">The sequence shown here is derived from an EMBL/GenBank/DDBJ whole genome shotgun (WGS) entry which is preliminary data.</text>
</comment>
<dbReference type="InterPro" id="IPR042128">
    <property type="entry name" value="NuoE_dom"/>
</dbReference>
<comment type="cofactor">
    <cofactor evidence="6">
        <name>[2Fe-2S] cluster</name>
        <dbReference type="ChEBI" id="CHEBI:190135"/>
    </cofactor>
</comment>
<dbReference type="Gene3D" id="3.40.30.10">
    <property type="entry name" value="Glutaredoxin"/>
    <property type="match status" value="1"/>
</dbReference>
<reference evidence="8" key="1">
    <citation type="journal article" date="2021" name="bioRxiv">
        <title>Unraveling nitrogen, sulfur and carbon metabolic pathways and microbial community transcriptional responses to substrate deprivation and toxicity stresses in a bioreactor mimicking anoxic brackish coastal sediment conditions.</title>
        <authorList>
            <person name="Martins P.D."/>
            <person name="Echeveste M.J."/>
            <person name="Arshad A."/>
            <person name="Kurth J."/>
            <person name="Ouboter H."/>
            <person name="Jetten M.S.M."/>
            <person name="Welte C.U."/>
        </authorList>
    </citation>
    <scope>NUCLEOTIDE SEQUENCE</scope>
    <source>
        <strain evidence="8">MAG_39</strain>
    </source>
</reference>
<evidence type="ECO:0000256" key="4">
    <source>
        <dbReference type="ARBA" id="ARBA00023004"/>
    </source>
</evidence>
<dbReference type="PANTHER" id="PTHR10371">
    <property type="entry name" value="NADH DEHYDROGENASE UBIQUINONE FLAVOPROTEIN 2, MITOCHONDRIAL"/>
    <property type="match status" value="1"/>
</dbReference>
<evidence type="ECO:0000313" key="9">
    <source>
        <dbReference type="Proteomes" id="UP000705867"/>
    </source>
</evidence>
<dbReference type="GO" id="GO:0051537">
    <property type="term" value="F:2 iron, 2 sulfur cluster binding"/>
    <property type="evidence" value="ECO:0007669"/>
    <property type="project" value="UniProtKB-KW"/>
</dbReference>
<dbReference type="GO" id="GO:0046872">
    <property type="term" value="F:metal ion binding"/>
    <property type="evidence" value="ECO:0007669"/>
    <property type="project" value="UniProtKB-KW"/>
</dbReference>
<dbReference type="CDD" id="cd03064">
    <property type="entry name" value="TRX_Fd_NuoE"/>
    <property type="match status" value="1"/>
</dbReference>
<dbReference type="NCBIfam" id="NF005722">
    <property type="entry name" value="PRK07539.1-2"/>
    <property type="match status" value="1"/>
</dbReference>
<evidence type="ECO:0000256" key="2">
    <source>
        <dbReference type="ARBA" id="ARBA00022714"/>
    </source>
</evidence>
<organism evidence="8 9">
    <name type="scientific">Candidatus Nitrobium versatile</name>
    <dbReference type="NCBI Taxonomy" id="2884831"/>
    <lineage>
        <taxon>Bacteria</taxon>
        <taxon>Pseudomonadati</taxon>
        <taxon>Nitrospirota</taxon>
        <taxon>Nitrospiria</taxon>
        <taxon>Nitrospirales</taxon>
        <taxon>Nitrospiraceae</taxon>
        <taxon>Candidatus Nitrobium</taxon>
    </lineage>
</organism>
<dbReference type="SUPFAM" id="SSF52833">
    <property type="entry name" value="Thioredoxin-like"/>
    <property type="match status" value="1"/>
</dbReference>
<dbReference type="InterPro" id="IPR041921">
    <property type="entry name" value="NuoE_N"/>
</dbReference>
<accession>A0A953M1Q8</accession>
<dbReference type="InterPro" id="IPR036249">
    <property type="entry name" value="Thioredoxin-like_sf"/>
</dbReference>
<dbReference type="Proteomes" id="UP000705867">
    <property type="component" value="Unassembled WGS sequence"/>
</dbReference>
<keyword evidence="2 7" id="KW-0001">2Fe-2S</keyword>
<comment type="similarity">
    <text evidence="1">Belongs to the complex I 24 kDa subunit family.</text>
</comment>
<evidence type="ECO:0000256" key="3">
    <source>
        <dbReference type="ARBA" id="ARBA00022723"/>
    </source>
</evidence>
<evidence type="ECO:0000256" key="5">
    <source>
        <dbReference type="ARBA" id="ARBA00023014"/>
    </source>
</evidence>
<dbReference type="FunFam" id="1.10.10.1590:FF:000001">
    <property type="entry name" value="NADH-quinone oxidoreductase subunit E"/>
    <property type="match status" value="1"/>
</dbReference>
<keyword evidence="8" id="KW-0560">Oxidoreductase</keyword>
<evidence type="ECO:0000256" key="7">
    <source>
        <dbReference type="PIRSR" id="PIRSR000216-1"/>
    </source>
</evidence>
<dbReference type="NCBIfam" id="TIGR01958">
    <property type="entry name" value="nuoE_fam"/>
    <property type="match status" value="1"/>
</dbReference>
<dbReference type="AlphaFoldDB" id="A0A953M1Q8"/>
<gene>
    <name evidence="8" type="primary">nuoE</name>
    <name evidence="8" type="ORF">K8I29_09315</name>
</gene>
<evidence type="ECO:0000256" key="1">
    <source>
        <dbReference type="ARBA" id="ARBA00010643"/>
    </source>
</evidence>
<evidence type="ECO:0000256" key="6">
    <source>
        <dbReference type="ARBA" id="ARBA00034078"/>
    </source>
</evidence>
<sequence>MLNEKLVAEINQLRSKYTDARSCLLPSLYVVQREEGWITPDAMAAVGELLNVPKATVKGVATFYSMYRHKPMGRHLIQLCTNVACMLMGAESLVDLLKEKYGLPPNGTSPDGRFSLVIMECIGACGTAPAMLVDTDFHDSLNDKNILEILESYK</sequence>
<keyword evidence="5 7" id="KW-0411">Iron-sulfur</keyword>
<feature type="binding site" evidence="7">
    <location>
        <position position="121"/>
    </location>
    <ligand>
        <name>[2Fe-2S] cluster</name>
        <dbReference type="ChEBI" id="CHEBI:190135"/>
    </ligand>
</feature>
<reference evidence="8" key="2">
    <citation type="submission" date="2021-08" db="EMBL/GenBank/DDBJ databases">
        <authorList>
            <person name="Dalcin Martins P."/>
        </authorList>
    </citation>
    <scope>NUCLEOTIDE SEQUENCE</scope>
    <source>
        <strain evidence="8">MAG_39</strain>
    </source>
</reference>
<feature type="binding site" evidence="7">
    <location>
        <position position="125"/>
    </location>
    <ligand>
        <name>[2Fe-2S] cluster</name>
        <dbReference type="ChEBI" id="CHEBI:190135"/>
    </ligand>
</feature>